<dbReference type="Proteomes" id="UP000272010">
    <property type="component" value="Plasmid pYEE3"/>
</dbReference>
<geneLocation type="plasmid" evidence="3">
    <name>pyee3</name>
</geneLocation>
<organism evidence="2 3">
    <name type="scientific">Paracoccus yeei</name>
    <dbReference type="NCBI Taxonomy" id="147645"/>
    <lineage>
        <taxon>Bacteria</taxon>
        <taxon>Pseudomonadati</taxon>
        <taxon>Pseudomonadota</taxon>
        <taxon>Alphaproteobacteria</taxon>
        <taxon>Rhodobacterales</taxon>
        <taxon>Paracoccaceae</taxon>
        <taxon>Paracoccus</taxon>
    </lineage>
</organism>
<keyword evidence="1" id="KW-0732">Signal</keyword>
<protein>
    <submittedName>
        <fullName evidence="2">Uncharacterized protein</fullName>
    </submittedName>
</protein>
<accession>A0A386UVV3</accession>
<proteinExistence type="predicted"/>
<evidence type="ECO:0000313" key="3">
    <source>
        <dbReference type="Proteomes" id="UP000272010"/>
    </source>
</evidence>
<evidence type="ECO:0000313" key="2">
    <source>
        <dbReference type="EMBL" id="AYF03942.1"/>
    </source>
</evidence>
<dbReference type="AlphaFoldDB" id="A0A386UVV3"/>
<dbReference type="EMBL" id="CP031081">
    <property type="protein sequence ID" value="AYF03942.1"/>
    <property type="molecule type" value="Genomic_DNA"/>
</dbReference>
<feature type="signal peptide" evidence="1">
    <location>
        <begin position="1"/>
        <end position="18"/>
    </location>
</feature>
<keyword evidence="2" id="KW-0614">Plasmid</keyword>
<dbReference type="RefSeq" id="WP_120444953.1">
    <property type="nucleotide sequence ID" value="NZ_CAUQGX010000073.1"/>
</dbReference>
<name>A0A386UVV3_9RHOB</name>
<reference evidence="3" key="1">
    <citation type="submission" date="2018-07" db="EMBL/GenBank/DDBJ databases">
        <title>Genome Structure of the Opportunistic Pathogen Paracoccus yeei (Alphaproteobacteria) and Identification of Putative Virulence Factors.</title>
        <authorList>
            <person name="Lasek R."/>
            <person name="Szuplewska M."/>
            <person name="Mitura M."/>
            <person name="Decewicz P."/>
            <person name="Chmielowska C."/>
            <person name="Pawlot A."/>
            <person name="Sentkowska D."/>
            <person name="Czarnecki J."/>
            <person name="Bartosik D."/>
        </authorList>
    </citation>
    <scope>NUCLEOTIDE SEQUENCE [LARGE SCALE GENOMIC DNA]</scope>
    <source>
        <strain evidence="3">CCUG 32053</strain>
        <plasmid evidence="3">pyee3</plasmid>
    </source>
</reference>
<sequence length="178" mass="18006">MRAGVLAVLTLSASPVLAFDDMPRGLASAVAAGQAPALPATGTIIPPYPDGLTSLGGACVGPPGSTKECVVSIGTLDPEGGGAPIALYSGRQAGQDGEGRLFWTVTDIIGLPTIPDGHFLNYSMCRTDLAGLHPVAVMRGGSAEVTPESTTWTAALELDSGRFVEIAAAAMTCENLLP</sequence>
<gene>
    <name evidence="2" type="ORF">PY32053_04433</name>
</gene>
<feature type="chain" id="PRO_5017408842" evidence="1">
    <location>
        <begin position="19"/>
        <end position="178"/>
    </location>
</feature>
<evidence type="ECO:0000256" key="1">
    <source>
        <dbReference type="SAM" id="SignalP"/>
    </source>
</evidence>